<dbReference type="SUPFAM" id="SSF55874">
    <property type="entry name" value="ATPase domain of HSP90 chaperone/DNA topoisomerase II/histidine kinase"/>
    <property type="match status" value="1"/>
</dbReference>
<feature type="transmembrane region" description="Helical" evidence="19">
    <location>
        <begin position="24"/>
        <end position="40"/>
    </location>
</feature>
<dbReference type="PANTHER" id="PTHR45339">
    <property type="entry name" value="HYBRID SIGNAL TRANSDUCTION HISTIDINE KINASE J"/>
    <property type="match status" value="1"/>
</dbReference>
<dbReference type="InterPro" id="IPR003661">
    <property type="entry name" value="HisK_dim/P_dom"/>
</dbReference>
<keyword evidence="4" id="KW-1003">Cell membrane</keyword>
<dbReference type="Gene3D" id="1.20.120.160">
    <property type="entry name" value="HPT domain"/>
    <property type="match status" value="1"/>
</dbReference>
<feature type="compositionally biased region" description="Basic and acidic residues" evidence="18">
    <location>
        <begin position="690"/>
        <end position="701"/>
    </location>
</feature>
<dbReference type="InterPro" id="IPR036641">
    <property type="entry name" value="HPT_dom_sf"/>
</dbReference>
<dbReference type="SUPFAM" id="SSF47384">
    <property type="entry name" value="Homodimeric domain of signal transducing histidine kinase"/>
    <property type="match status" value="1"/>
</dbReference>
<keyword evidence="11 19" id="KW-1133">Transmembrane helix</keyword>
<dbReference type="GO" id="GO:0005524">
    <property type="term" value="F:ATP binding"/>
    <property type="evidence" value="ECO:0007669"/>
    <property type="project" value="UniProtKB-KW"/>
</dbReference>
<keyword evidence="10" id="KW-0067">ATP-binding</keyword>
<dbReference type="AlphaFoldDB" id="A0A2K8L7M1"/>
<dbReference type="PRINTS" id="PR00344">
    <property type="entry name" value="BCTRLSENSOR"/>
</dbReference>
<sequence length="822" mass="90523">MGIKWLKSVKMRLKARSDAEHEQAILRILIATICCFYFYLAGPQVAFYIAASYLPTSLAIIGWIVFFPDVNPVRRYVAITTDVGMVSLGVILSGGEEGVVFVAIYLWIITGNGFRFGVNYLLYATLLSLASFTVITRYNAYWHEHIPMVVGLLIIIAIVPLFMASLIRKLNRAIDAAEAANQAKSQFIANMSHELRTPLNGIIGMNDLSLSTKLNKEQKRFAIVIRDSAYHLLGLIERILDMSKIEAGGLELEKIPFDLHQLMHGVVAMFEGKALEKGIRISLHIDPEVPFSLIGDPKHLKQILLNIIGNAVKFTEQGSVSVKVGLADTSEETRIVFNISDTGIGMSEAAQEKIFERFSQADSSITRRFGGTGLGTTISKNLTEMMGGSIGLFSTEGVGSVFTIEIPFERQEDKTVPRDLTKINILVLGENYSGNPLEAMLHRWGTHYTFIDNEKFLLSSIEDAWSTGHPYDVVMVCRDALQCAPELVAQSIRNKCEFAGIDLILIESDRAASSHSSMVEAGYSSVLHLPVQQSLLFNALHASSIIHHSADIISIKDVMKRKMALRSLNILLAEDNPVNQEVANEMLTRAGHKVDIAHDGEEALDALASDKEYDLVLLDMNMPNVCGLDVLKQFRFMDTSASTPVLMLSADALPETVNECMEAGANDYLTKPIRVSELLAKVAEFCGEQDEKLERSDDESHSPPPAKGSILDDEVLGELFGLVRESDTRDRLLRSYETSGSESLIQLRQAAAQGSSQDYLLRIHGFKGSSGTLGLKEVVMLCGEIETIGDAIGPPAMADFCSKLDVAFKQGCDALRDYLRDN</sequence>
<dbReference type="InterPro" id="IPR001789">
    <property type="entry name" value="Sig_transdc_resp-reg_receiver"/>
</dbReference>
<name>A0A2K8L7M1_9PROT</name>
<dbReference type="CDD" id="cd16922">
    <property type="entry name" value="HATPase_EvgS-ArcB-TorS-like"/>
    <property type="match status" value="1"/>
</dbReference>
<dbReference type="Gene3D" id="1.10.287.130">
    <property type="match status" value="1"/>
</dbReference>
<evidence type="ECO:0000256" key="2">
    <source>
        <dbReference type="ARBA" id="ARBA00004651"/>
    </source>
</evidence>
<evidence type="ECO:0000313" key="23">
    <source>
        <dbReference type="EMBL" id="ATX80944.1"/>
    </source>
</evidence>
<feature type="domain" description="HPt" evidence="22">
    <location>
        <begin position="725"/>
        <end position="822"/>
    </location>
</feature>
<feature type="modified residue" description="Phosphohistidine" evidence="16">
    <location>
        <position position="764"/>
    </location>
</feature>
<proteinExistence type="predicted"/>
<keyword evidence="5 17" id="KW-0597">Phosphoprotein</keyword>
<dbReference type="KEGG" id="mfn:Ga0123462_0065"/>
<dbReference type="PROSITE" id="PS50109">
    <property type="entry name" value="HIS_KIN"/>
    <property type="match status" value="1"/>
</dbReference>
<gene>
    <name evidence="23" type="ORF">Ga0123462_0065</name>
</gene>
<evidence type="ECO:0000256" key="19">
    <source>
        <dbReference type="SAM" id="Phobius"/>
    </source>
</evidence>
<dbReference type="CDD" id="cd17546">
    <property type="entry name" value="REC_hyHK_CKI1_RcsC-like"/>
    <property type="match status" value="1"/>
</dbReference>
<dbReference type="RefSeq" id="WP_100264480.1">
    <property type="nucleotide sequence ID" value="NZ_CP018800.1"/>
</dbReference>
<accession>A0A2K8L7M1</accession>
<evidence type="ECO:0000259" key="22">
    <source>
        <dbReference type="PROSITE" id="PS50894"/>
    </source>
</evidence>
<dbReference type="FunFam" id="3.30.565.10:FF:000010">
    <property type="entry name" value="Sensor histidine kinase RcsC"/>
    <property type="match status" value="1"/>
</dbReference>
<evidence type="ECO:0000256" key="16">
    <source>
        <dbReference type="PROSITE-ProRule" id="PRU00110"/>
    </source>
</evidence>
<dbReference type="InterPro" id="IPR011006">
    <property type="entry name" value="CheY-like_superfamily"/>
</dbReference>
<evidence type="ECO:0000256" key="11">
    <source>
        <dbReference type="ARBA" id="ARBA00022989"/>
    </source>
</evidence>
<keyword evidence="24" id="KW-1185">Reference proteome</keyword>
<dbReference type="PROSITE" id="PS50894">
    <property type="entry name" value="HPT"/>
    <property type="match status" value="1"/>
</dbReference>
<keyword evidence="7 19" id="KW-0812">Transmembrane</keyword>
<dbReference type="CDD" id="cd00082">
    <property type="entry name" value="HisKA"/>
    <property type="match status" value="1"/>
</dbReference>
<feature type="transmembrane region" description="Helical" evidence="19">
    <location>
        <begin position="146"/>
        <end position="167"/>
    </location>
</feature>
<evidence type="ECO:0000256" key="9">
    <source>
        <dbReference type="ARBA" id="ARBA00022777"/>
    </source>
</evidence>
<evidence type="ECO:0000256" key="4">
    <source>
        <dbReference type="ARBA" id="ARBA00022475"/>
    </source>
</evidence>
<evidence type="ECO:0000256" key="6">
    <source>
        <dbReference type="ARBA" id="ARBA00022679"/>
    </source>
</evidence>
<reference evidence="23 24" key="1">
    <citation type="submission" date="2016-12" db="EMBL/GenBank/DDBJ databases">
        <title>Isolation and genomic insights into novel planktonic Zetaproteobacteria from stratified waters of the Chesapeake Bay.</title>
        <authorList>
            <person name="McAllister S.M."/>
            <person name="Kato S."/>
            <person name="Chan C.S."/>
            <person name="Chiu B.K."/>
            <person name="Field E.K."/>
        </authorList>
    </citation>
    <scope>NUCLEOTIDE SEQUENCE [LARGE SCALE GENOMIC DNA]</scope>
    <source>
        <strain evidence="23 24">CP-8</strain>
    </source>
</reference>
<organism evidence="23 24">
    <name type="scientific">Mariprofundus ferrinatatus</name>
    <dbReference type="NCBI Taxonomy" id="1921087"/>
    <lineage>
        <taxon>Bacteria</taxon>
        <taxon>Pseudomonadati</taxon>
        <taxon>Pseudomonadota</taxon>
        <taxon>Candidatius Mariprofundia</taxon>
        <taxon>Mariprofundales</taxon>
        <taxon>Mariprofundaceae</taxon>
        <taxon>Mariprofundus</taxon>
    </lineage>
</organism>
<dbReference type="OrthoDB" id="5287236at2"/>
<evidence type="ECO:0000256" key="14">
    <source>
        <dbReference type="ARBA" id="ARBA00064003"/>
    </source>
</evidence>
<evidence type="ECO:0000256" key="7">
    <source>
        <dbReference type="ARBA" id="ARBA00022692"/>
    </source>
</evidence>
<dbReference type="InterPro" id="IPR005467">
    <property type="entry name" value="His_kinase_dom"/>
</dbReference>
<dbReference type="SUPFAM" id="SSF47226">
    <property type="entry name" value="Histidine-containing phosphotransfer domain, HPT domain"/>
    <property type="match status" value="1"/>
</dbReference>
<dbReference type="InterPro" id="IPR036890">
    <property type="entry name" value="HATPase_C_sf"/>
</dbReference>
<dbReference type="SMART" id="SM00387">
    <property type="entry name" value="HATPase_c"/>
    <property type="match status" value="1"/>
</dbReference>
<evidence type="ECO:0000256" key="10">
    <source>
        <dbReference type="ARBA" id="ARBA00022840"/>
    </source>
</evidence>
<dbReference type="Proteomes" id="UP000231637">
    <property type="component" value="Chromosome"/>
</dbReference>
<dbReference type="InterPro" id="IPR036097">
    <property type="entry name" value="HisK_dim/P_sf"/>
</dbReference>
<comment type="catalytic activity">
    <reaction evidence="1">
        <text>ATP + protein L-histidine = ADP + protein N-phospho-L-histidine.</text>
        <dbReference type="EC" id="2.7.13.3"/>
    </reaction>
</comment>
<evidence type="ECO:0000256" key="5">
    <source>
        <dbReference type="ARBA" id="ARBA00022553"/>
    </source>
</evidence>
<comment type="subcellular location">
    <subcellularLocation>
        <location evidence="2">Cell membrane</location>
        <topology evidence="2">Multi-pass membrane protein</topology>
    </subcellularLocation>
</comment>
<dbReference type="Gene3D" id="3.40.50.2300">
    <property type="match status" value="1"/>
</dbReference>
<evidence type="ECO:0000256" key="1">
    <source>
        <dbReference type="ARBA" id="ARBA00000085"/>
    </source>
</evidence>
<dbReference type="EMBL" id="CP018800">
    <property type="protein sequence ID" value="ATX80944.1"/>
    <property type="molecule type" value="Genomic_DNA"/>
</dbReference>
<evidence type="ECO:0000256" key="18">
    <source>
        <dbReference type="SAM" id="MobiDB-lite"/>
    </source>
</evidence>
<feature type="domain" description="Response regulatory" evidence="21">
    <location>
        <begin position="569"/>
        <end position="686"/>
    </location>
</feature>
<comment type="subunit">
    <text evidence="14">At low DSF concentrations, interacts with RpfF.</text>
</comment>
<keyword evidence="9 23" id="KW-0418">Kinase</keyword>
<protein>
    <recommendedName>
        <fullName evidence="15">Sensory/regulatory protein RpfC</fullName>
        <ecNumber evidence="3">2.7.13.3</ecNumber>
    </recommendedName>
</protein>
<evidence type="ECO:0000259" key="21">
    <source>
        <dbReference type="PROSITE" id="PS50110"/>
    </source>
</evidence>
<dbReference type="InterPro" id="IPR008207">
    <property type="entry name" value="Sig_transdc_His_kin_Hpt_dom"/>
</dbReference>
<dbReference type="Gene3D" id="3.30.565.10">
    <property type="entry name" value="Histidine kinase-like ATPase, C-terminal domain"/>
    <property type="match status" value="1"/>
</dbReference>
<evidence type="ECO:0000256" key="12">
    <source>
        <dbReference type="ARBA" id="ARBA00023012"/>
    </source>
</evidence>
<dbReference type="PROSITE" id="PS50110">
    <property type="entry name" value="RESPONSE_REGULATORY"/>
    <property type="match status" value="1"/>
</dbReference>
<feature type="modified residue" description="4-aspartylphosphate" evidence="17">
    <location>
        <position position="619"/>
    </location>
</feature>
<evidence type="ECO:0000256" key="13">
    <source>
        <dbReference type="ARBA" id="ARBA00023136"/>
    </source>
</evidence>
<dbReference type="SMART" id="SM00388">
    <property type="entry name" value="HisKA"/>
    <property type="match status" value="1"/>
</dbReference>
<keyword evidence="8" id="KW-0547">Nucleotide-binding</keyword>
<dbReference type="SUPFAM" id="SSF52172">
    <property type="entry name" value="CheY-like"/>
    <property type="match status" value="1"/>
</dbReference>
<dbReference type="InterPro" id="IPR003594">
    <property type="entry name" value="HATPase_dom"/>
</dbReference>
<evidence type="ECO:0000256" key="15">
    <source>
        <dbReference type="ARBA" id="ARBA00068150"/>
    </source>
</evidence>
<feature type="region of interest" description="Disordered" evidence="18">
    <location>
        <begin position="690"/>
        <end position="709"/>
    </location>
</feature>
<keyword evidence="13 19" id="KW-0472">Membrane</keyword>
<dbReference type="FunFam" id="1.10.287.130:FF:000002">
    <property type="entry name" value="Two-component osmosensing histidine kinase"/>
    <property type="match status" value="1"/>
</dbReference>
<feature type="transmembrane region" description="Helical" evidence="19">
    <location>
        <begin position="120"/>
        <end position="140"/>
    </location>
</feature>
<dbReference type="GO" id="GO:0000155">
    <property type="term" value="F:phosphorelay sensor kinase activity"/>
    <property type="evidence" value="ECO:0007669"/>
    <property type="project" value="InterPro"/>
</dbReference>
<dbReference type="Pfam" id="PF00072">
    <property type="entry name" value="Response_reg"/>
    <property type="match status" value="1"/>
</dbReference>
<dbReference type="GO" id="GO:0005886">
    <property type="term" value="C:plasma membrane"/>
    <property type="evidence" value="ECO:0007669"/>
    <property type="project" value="UniProtKB-SubCell"/>
</dbReference>
<dbReference type="Pfam" id="PF00512">
    <property type="entry name" value="HisKA"/>
    <property type="match status" value="1"/>
</dbReference>
<evidence type="ECO:0000256" key="8">
    <source>
        <dbReference type="ARBA" id="ARBA00022741"/>
    </source>
</evidence>
<feature type="transmembrane region" description="Helical" evidence="19">
    <location>
        <begin position="47"/>
        <end position="66"/>
    </location>
</feature>
<feature type="transmembrane region" description="Helical" evidence="19">
    <location>
        <begin position="86"/>
        <end position="108"/>
    </location>
</feature>
<dbReference type="PANTHER" id="PTHR45339:SF1">
    <property type="entry name" value="HYBRID SIGNAL TRANSDUCTION HISTIDINE KINASE J"/>
    <property type="match status" value="1"/>
</dbReference>
<dbReference type="Pfam" id="PF02518">
    <property type="entry name" value="HATPase_c"/>
    <property type="match status" value="1"/>
</dbReference>
<dbReference type="EC" id="2.7.13.3" evidence="3"/>
<dbReference type="SMART" id="SM00448">
    <property type="entry name" value="REC"/>
    <property type="match status" value="1"/>
</dbReference>
<keyword evidence="6 23" id="KW-0808">Transferase</keyword>
<evidence type="ECO:0000259" key="20">
    <source>
        <dbReference type="PROSITE" id="PS50109"/>
    </source>
</evidence>
<keyword evidence="12" id="KW-0902">Two-component regulatory system</keyword>
<evidence type="ECO:0000256" key="3">
    <source>
        <dbReference type="ARBA" id="ARBA00012438"/>
    </source>
</evidence>
<dbReference type="InterPro" id="IPR004358">
    <property type="entry name" value="Sig_transdc_His_kin-like_C"/>
</dbReference>
<dbReference type="Pfam" id="PF01627">
    <property type="entry name" value="Hpt"/>
    <property type="match status" value="1"/>
</dbReference>
<evidence type="ECO:0000256" key="17">
    <source>
        <dbReference type="PROSITE-ProRule" id="PRU00169"/>
    </source>
</evidence>
<evidence type="ECO:0000313" key="24">
    <source>
        <dbReference type="Proteomes" id="UP000231637"/>
    </source>
</evidence>
<feature type="domain" description="Histidine kinase" evidence="20">
    <location>
        <begin position="190"/>
        <end position="410"/>
    </location>
</feature>